<gene>
    <name evidence="3" type="ORF">BGZ80_008486</name>
</gene>
<reference evidence="3" key="1">
    <citation type="journal article" date="2020" name="Fungal Divers.">
        <title>Resolving the Mortierellaceae phylogeny through synthesis of multi-gene phylogenetics and phylogenomics.</title>
        <authorList>
            <person name="Vandepol N."/>
            <person name="Liber J."/>
            <person name="Desiro A."/>
            <person name="Na H."/>
            <person name="Kennedy M."/>
            <person name="Barry K."/>
            <person name="Grigoriev I.V."/>
            <person name="Miller A.N."/>
            <person name="O'Donnell K."/>
            <person name="Stajich J.E."/>
            <person name="Bonito G."/>
        </authorList>
    </citation>
    <scope>NUCLEOTIDE SEQUENCE</scope>
    <source>
        <strain evidence="3">NRRL 2769</strain>
    </source>
</reference>
<feature type="non-terminal residue" evidence="3">
    <location>
        <position position="155"/>
    </location>
</feature>
<feature type="coiled-coil region" evidence="1">
    <location>
        <begin position="3"/>
        <end position="72"/>
    </location>
</feature>
<protein>
    <submittedName>
        <fullName evidence="3">Uncharacterized protein</fullName>
    </submittedName>
</protein>
<evidence type="ECO:0000256" key="2">
    <source>
        <dbReference type="SAM" id="MobiDB-lite"/>
    </source>
</evidence>
<accession>A0A9P6MD94</accession>
<organism evidence="3 4">
    <name type="scientific">Entomortierella chlamydospora</name>
    <dbReference type="NCBI Taxonomy" id="101097"/>
    <lineage>
        <taxon>Eukaryota</taxon>
        <taxon>Fungi</taxon>
        <taxon>Fungi incertae sedis</taxon>
        <taxon>Mucoromycota</taxon>
        <taxon>Mortierellomycotina</taxon>
        <taxon>Mortierellomycetes</taxon>
        <taxon>Mortierellales</taxon>
        <taxon>Mortierellaceae</taxon>
        <taxon>Entomortierella</taxon>
    </lineage>
</organism>
<keyword evidence="4" id="KW-1185">Reference proteome</keyword>
<evidence type="ECO:0000313" key="4">
    <source>
        <dbReference type="Proteomes" id="UP000703661"/>
    </source>
</evidence>
<dbReference type="EMBL" id="JAAAID010004608">
    <property type="protein sequence ID" value="KAF9992606.1"/>
    <property type="molecule type" value="Genomic_DNA"/>
</dbReference>
<feature type="compositionally biased region" description="Low complexity" evidence="2">
    <location>
        <begin position="90"/>
        <end position="105"/>
    </location>
</feature>
<comment type="caution">
    <text evidence="3">The sequence shown here is derived from an EMBL/GenBank/DDBJ whole genome shotgun (WGS) entry which is preliminary data.</text>
</comment>
<name>A0A9P6MD94_9FUNG</name>
<dbReference type="AlphaFoldDB" id="A0A9P6MD94"/>
<evidence type="ECO:0000313" key="3">
    <source>
        <dbReference type="EMBL" id="KAF9992606.1"/>
    </source>
</evidence>
<sequence>MELAKALQANEQLNGQIALLQATNRTLQAENGVLRQQLDAFTSRFDDQDVMNRTLSDALKKVQDSLSEIRQQKVIDRNGKAVVRVEGQPSSSSSTSPSSTVAPAATTNTTTAATTTHVSYASALSHNLTAVQMDLIKQMKPAPRPFASKSGIPSV</sequence>
<feature type="region of interest" description="Disordered" evidence="2">
    <location>
        <begin position="83"/>
        <end position="105"/>
    </location>
</feature>
<proteinExistence type="predicted"/>
<evidence type="ECO:0000256" key="1">
    <source>
        <dbReference type="SAM" id="Coils"/>
    </source>
</evidence>
<dbReference type="Proteomes" id="UP000703661">
    <property type="component" value="Unassembled WGS sequence"/>
</dbReference>
<keyword evidence="1" id="KW-0175">Coiled coil</keyword>